<dbReference type="Proteomes" id="UP000028545">
    <property type="component" value="Unassembled WGS sequence"/>
</dbReference>
<evidence type="ECO:0000256" key="2">
    <source>
        <dbReference type="ARBA" id="ARBA00023315"/>
    </source>
</evidence>
<sequence length="249" mass="27558">MAQQCFEEVLKSLPESKIKIKGLELRFRPLGVSDEPACSVVETAFENPDHRCTPEKVGVISCMDMVPISDTFTYRLTKYSKVSCGLFAVIDPHHSGPLSEIDQPTLAKLTCNDDTDAKKLALVAHAVSTIGNSPVVTDADMAYPKDWRNAKTNGTSHTEHGRIRTICLHSLAILPQFQGFGLGPLLMKTYVRYIEESKLADRVALLCEDRLIPFYQKLGFELLGPSAAQFGGGGWYDMVLEYNKEEVTA</sequence>
<proteinExistence type="predicted"/>
<evidence type="ECO:0000313" key="5">
    <source>
        <dbReference type="Proteomes" id="UP000028545"/>
    </source>
</evidence>
<keyword evidence="5" id="KW-1185">Reference proteome</keyword>
<dbReference type="OrthoDB" id="30840at2759"/>
<dbReference type="PANTHER" id="PTHR10908">
    <property type="entry name" value="SEROTONIN N-ACETYLTRANSFERASE"/>
    <property type="match status" value="1"/>
</dbReference>
<accession>A0A084G165</accession>
<evidence type="ECO:0000313" key="4">
    <source>
        <dbReference type="EMBL" id="KEZ41077.1"/>
    </source>
</evidence>
<evidence type="ECO:0000259" key="3">
    <source>
        <dbReference type="PROSITE" id="PS51186"/>
    </source>
</evidence>
<dbReference type="InterPro" id="IPR051635">
    <property type="entry name" value="SNAT-like"/>
</dbReference>
<reference evidence="4 5" key="1">
    <citation type="journal article" date="2014" name="Genome Announc.">
        <title>Draft genome sequence of the pathogenic fungus Scedosporium apiospermum.</title>
        <authorList>
            <person name="Vandeputte P."/>
            <person name="Ghamrawi S."/>
            <person name="Rechenmann M."/>
            <person name="Iltis A."/>
            <person name="Giraud S."/>
            <person name="Fleury M."/>
            <person name="Thornton C."/>
            <person name="Delhaes L."/>
            <person name="Meyer W."/>
            <person name="Papon N."/>
            <person name="Bouchara J.P."/>
        </authorList>
    </citation>
    <scope>NUCLEOTIDE SEQUENCE [LARGE SCALE GENOMIC DNA]</scope>
    <source>
        <strain evidence="4 5">IHEM 14462</strain>
    </source>
</reference>
<dbReference type="OMA" id="WLEHAAF"/>
<protein>
    <recommendedName>
        <fullName evidence="3">N-acetyltransferase domain-containing protein</fullName>
    </recommendedName>
</protein>
<gene>
    <name evidence="4" type="ORF">SAPIO_CDS7132</name>
</gene>
<dbReference type="VEuPathDB" id="FungiDB:SAPIO_CDS7132"/>
<dbReference type="Pfam" id="PF13673">
    <property type="entry name" value="Acetyltransf_10"/>
    <property type="match status" value="1"/>
</dbReference>
<dbReference type="KEGG" id="sapo:SAPIO_CDS7132"/>
<dbReference type="RefSeq" id="XP_016640876.1">
    <property type="nucleotide sequence ID" value="XM_016789049.1"/>
</dbReference>
<dbReference type="GeneID" id="27726204"/>
<feature type="domain" description="N-acetyltransferase" evidence="3">
    <location>
        <begin position="164"/>
        <end position="243"/>
    </location>
</feature>
<dbReference type="InterPro" id="IPR000182">
    <property type="entry name" value="GNAT_dom"/>
</dbReference>
<dbReference type="InterPro" id="IPR016181">
    <property type="entry name" value="Acyl_CoA_acyltransferase"/>
</dbReference>
<keyword evidence="2" id="KW-0012">Acyltransferase</keyword>
<keyword evidence="1" id="KW-0808">Transferase</keyword>
<name>A0A084G165_PSEDA</name>
<dbReference type="GO" id="GO:0005737">
    <property type="term" value="C:cytoplasm"/>
    <property type="evidence" value="ECO:0007669"/>
    <property type="project" value="TreeGrafter"/>
</dbReference>
<dbReference type="Gene3D" id="3.40.630.30">
    <property type="match status" value="1"/>
</dbReference>
<comment type="caution">
    <text evidence="4">The sequence shown here is derived from an EMBL/GenBank/DDBJ whole genome shotgun (WGS) entry which is preliminary data.</text>
</comment>
<dbReference type="HOGENOM" id="CLU_061829_0_1_1"/>
<dbReference type="AlphaFoldDB" id="A0A084G165"/>
<dbReference type="EMBL" id="JOWA01000110">
    <property type="protein sequence ID" value="KEZ41077.1"/>
    <property type="molecule type" value="Genomic_DNA"/>
</dbReference>
<dbReference type="SUPFAM" id="SSF55729">
    <property type="entry name" value="Acyl-CoA N-acyltransferases (Nat)"/>
    <property type="match status" value="1"/>
</dbReference>
<dbReference type="GO" id="GO:0004059">
    <property type="term" value="F:aralkylamine N-acetyltransferase activity"/>
    <property type="evidence" value="ECO:0007669"/>
    <property type="project" value="TreeGrafter"/>
</dbReference>
<organism evidence="4 5">
    <name type="scientific">Pseudallescheria apiosperma</name>
    <name type="common">Scedosporium apiospermum</name>
    <dbReference type="NCBI Taxonomy" id="563466"/>
    <lineage>
        <taxon>Eukaryota</taxon>
        <taxon>Fungi</taxon>
        <taxon>Dikarya</taxon>
        <taxon>Ascomycota</taxon>
        <taxon>Pezizomycotina</taxon>
        <taxon>Sordariomycetes</taxon>
        <taxon>Hypocreomycetidae</taxon>
        <taxon>Microascales</taxon>
        <taxon>Microascaceae</taxon>
        <taxon>Scedosporium</taxon>
    </lineage>
</organism>
<dbReference type="PROSITE" id="PS51186">
    <property type="entry name" value="GNAT"/>
    <property type="match status" value="1"/>
</dbReference>
<dbReference type="PANTHER" id="PTHR10908:SF0">
    <property type="entry name" value="SEROTONIN N-ACETYLTRANSFERASE"/>
    <property type="match status" value="1"/>
</dbReference>
<evidence type="ECO:0000256" key="1">
    <source>
        <dbReference type="ARBA" id="ARBA00022679"/>
    </source>
</evidence>